<evidence type="ECO:0000256" key="10">
    <source>
        <dbReference type="SAM" id="MobiDB-lite"/>
    </source>
</evidence>
<evidence type="ECO:0000256" key="5">
    <source>
        <dbReference type="ARBA" id="ARBA00022777"/>
    </source>
</evidence>
<comment type="catalytic activity">
    <reaction evidence="8">
        <text>L-seryl-[protein] + ATP = O-phospho-L-seryl-[protein] + ADP + H(+)</text>
        <dbReference type="Rhea" id="RHEA:17989"/>
        <dbReference type="Rhea" id="RHEA-COMP:9863"/>
        <dbReference type="Rhea" id="RHEA-COMP:11604"/>
        <dbReference type="ChEBI" id="CHEBI:15378"/>
        <dbReference type="ChEBI" id="CHEBI:29999"/>
        <dbReference type="ChEBI" id="CHEBI:30616"/>
        <dbReference type="ChEBI" id="CHEBI:83421"/>
        <dbReference type="ChEBI" id="CHEBI:456216"/>
        <dbReference type="EC" id="2.7.11.1"/>
    </reaction>
</comment>
<dbReference type="InterPro" id="IPR011009">
    <property type="entry name" value="Kinase-like_dom_sf"/>
</dbReference>
<dbReference type="Proteomes" id="UP000229681">
    <property type="component" value="Unassembled WGS sequence"/>
</dbReference>
<protein>
    <recommendedName>
        <fullName evidence="1">non-specific serine/threonine protein kinase</fullName>
        <ecNumber evidence="1">2.7.11.1</ecNumber>
    </recommendedName>
</protein>
<evidence type="ECO:0000256" key="4">
    <source>
        <dbReference type="ARBA" id="ARBA00022741"/>
    </source>
</evidence>
<feature type="compositionally biased region" description="Low complexity" evidence="10">
    <location>
        <begin position="296"/>
        <end position="312"/>
    </location>
</feature>
<evidence type="ECO:0000313" key="14">
    <source>
        <dbReference type="Proteomes" id="UP000229681"/>
    </source>
</evidence>
<keyword evidence="2" id="KW-0723">Serine/threonine-protein kinase</keyword>
<dbReference type="InterPro" id="IPR000719">
    <property type="entry name" value="Prot_kinase_dom"/>
</dbReference>
<dbReference type="SMART" id="SM00220">
    <property type="entry name" value="S_TKc"/>
    <property type="match status" value="1"/>
</dbReference>
<dbReference type="PANTHER" id="PTHR43289:SF34">
    <property type="entry name" value="SERINE_THREONINE-PROTEIN KINASE YBDM-RELATED"/>
    <property type="match status" value="1"/>
</dbReference>
<keyword evidence="11" id="KW-0812">Transmembrane</keyword>
<evidence type="ECO:0000313" key="13">
    <source>
        <dbReference type="EMBL" id="PJF36859.1"/>
    </source>
</evidence>
<comment type="catalytic activity">
    <reaction evidence="7">
        <text>L-threonyl-[protein] + ATP = O-phospho-L-threonyl-[protein] + ADP + H(+)</text>
        <dbReference type="Rhea" id="RHEA:46608"/>
        <dbReference type="Rhea" id="RHEA-COMP:11060"/>
        <dbReference type="Rhea" id="RHEA-COMP:11605"/>
        <dbReference type="ChEBI" id="CHEBI:15378"/>
        <dbReference type="ChEBI" id="CHEBI:30013"/>
        <dbReference type="ChEBI" id="CHEBI:30616"/>
        <dbReference type="ChEBI" id="CHEBI:61977"/>
        <dbReference type="ChEBI" id="CHEBI:456216"/>
        <dbReference type="EC" id="2.7.11.1"/>
    </reaction>
</comment>
<dbReference type="EMBL" id="PGTM01000027">
    <property type="protein sequence ID" value="PJF36859.1"/>
    <property type="molecule type" value="Genomic_DNA"/>
</dbReference>
<dbReference type="FunFam" id="1.10.510.10:FF:000021">
    <property type="entry name" value="Serine/threonine protein kinase"/>
    <property type="match status" value="1"/>
</dbReference>
<feature type="binding site" evidence="9">
    <location>
        <position position="41"/>
    </location>
    <ligand>
        <name>ATP</name>
        <dbReference type="ChEBI" id="CHEBI:30616"/>
    </ligand>
</feature>
<evidence type="ECO:0000256" key="11">
    <source>
        <dbReference type="SAM" id="Phobius"/>
    </source>
</evidence>
<feature type="transmembrane region" description="Helical" evidence="11">
    <location>
        <begin position="425"/>
        <end position="449"/>
    </location>
</feature>
<dbReference type="PROSITE" id="PS00107">
    <property type="entry name" value="PROTEIN_KINASE_ATP"/>
    <property type="match status" value="1"/>
</dbReference>
<name>A0A2M8PH32_9CHLR</name>
<dbReference type="InterPro" id="IPR017441">
    <property type="entry name" value="Protein_kinase_ATP_BS"/>
</dbReference>
<gene>
    <name evidence="13" type="ORF">CUN49_03250</name>
</gene>
<dbReference type="CDD" id="cd14014">
    <property type="entry name" value="STKc_PknB_like"/>
    <property type="match status" value="1"/>
</dbReference>
<dbReference type="PROSITE" id="PS00108">
    <property type="entry name" value="PROTEIN_KINASE_ST"/>
    <property type="match status" value="1"/>
</dbReference>
<evidence type="ECO:0000256" key="7">
    <source>
        <dbReference type="ARBA" id="ARBA00047899"/>
    </source>
</evidence>
<evidence type="ECO:0000256" key="8">
    <source>
        <dbReference type="ARBA" id="ARBA00048679"/>
    </source>
</evidence>
<accession>A0A2M8PH32</accession>
<dbReference type="Gene3D" id="3.30.200.20">
    <property type="entry name" value="Phosphorylase Kinase, domain 1"/>
    <property type="match status" value="1"/>
</dbReference>
<evidence type="ECO:0000256" key="2">
    <source>
        <dbReference type="ARBA" id="ARBA00022527"/>
    </source>
</evidence>
<evidence type="ECO:0000256" key="1">
    <source>
        <dbReference type="ARBA" id="ARBA00012513"/>
    </source>
</evidence>
<feature type="compositionally biased region" description="Polar residues" evidence="10">
    <location>
        <begin position="328"/>
        <end position="338"/>
    </location>
</feature>
<dbReference type="Pfam" id="PF00069">
    <property type="entry name" value="Pkinase"/>
    <property type="match status" value="1"/>
</dbReference>
<dbReference type="PROSITE" id="PS50011">
    <property type="entry name" value="PROTEIN_KINASE_DOM"/>
    <property type="match status" value="1"/>
</dbReference>
<dbReference type="FunFam" id="3.30.200.20:FF:000035">
    <property type="entry name" value="Serine/threonine protein kinase Stk1"/>
    <property type="match status" value="1"/>
</dbReference>
<evidence type="ECO:0000256" key="3">
    <source>
        <dbReference type="ARBA" id="ARBA00022679"/>
    </source>
</evidence>
<sequence>MASEKQLISGRFQILETLGSGGMAVVYKAHDLRLRRDVALKTLRSSLTADPAFQESFREEARRVANLLHPNIVTVFDADNEGALFYIVMEYVDGQDLKKHIRASAPFSVERALHIGIQVCAGIGYAHRAGLVHADVKPQNILLYSNDTVKVTDFGIAQVISHTQAMTRREVVWGSPQYFSPEQAQGNTPTPASDVYMIGVVLYEMLTGKLPFSGSDQRELALAHINEPAPHVLESNPNVLPVLDNIIHKCMAKEPNARYSNADQLGRVLIEIQKKRQETTAVPVSKPTGLSPSRGIPAISQAAAPARASQPQTPVPPREATSGPINPYQASAPQSPVSVTPPPYSGAPSGGVVQPPIKPVEPPRYFNPAVTRLAPTQPAQGQTPNQWPNLQTPVQPNYMPESRQGAPNYDYGIPPAAEPLQPLTLILGALALMAIFGVIILWLTVWSAYS</sequence>
<keyword evidence="11" id="KW-0472">Membrane</keyword>
<keyword evidence="4 9" id="KW-0547">Nucleotide-binding</keyword>
<dbReference type="GO" id="GO:0004674">
    <property type="term" value="F:protein serine/threonine kinase activity"/>
    <property type="evidence" value="ECO:0007669"/>
    <property type="project" value="UniProtKB-KW"/>
</dbReference>
<organism evidence="13 14">
    <name type="scientific">Candidatus Thermofonsia Clade 1 bacterium</name>
    <dbReference type="NCBI Taxonomy" id="2364210"/>
    <lineage>
        <taxon>Bacteria</taxon>
        <taxon>Bacillati</taxon>
        <taxon>Chloroflexota</taxon>
        <taxon>Candidatus Thermofontia</taxon>
        <taxon>Candidatus Thermofonsia Clade 1</taxon>
    </lineage>
</organism>
<keyword evidence="3" id="KW-0808">Transferase</keyword>
<keyword evidence="6 9" id="KW-0067">ATP-binding</keyword>
<dbReference type="PANTHER" id="PTHR43289">
    <property type="entry name" value="MITOGEN-ACTIVATED PROTEIN KINASE KINASE KINASE 20-RELATED"/>
    <property type="match status" value="1"/>
</dbReference>
<keyword evidence="5" id="KW-0418">Kinase</keyword>
<proteinExistence type="predicted"/>
<feature type="domain" description="Protein kinase" evidence="12">
    <location>
        <begin position="12"/>
        <end position="270"/>
    </location>
</feature>
<dbReference type="Gene3D" id="1.10.510.10">
    <property type="entry name" value="Transferase(Phosphotransferase) domain 1"/>
    <property type="match status" value="1"/>
</dbReference>
<dbReference type="AlphaFoldDB" id="A0A2M8PH32"/>
<evidence type="ECO:0000256" key="6">
    <source>
        <dbReference type="ARBA" id="ARBA00022840"/>
    </source>
</evidence>
<evidence type="ECO:0000256" key="9">
    <source>
        <dbReference type="PROSITE-ProRule" id="PRU10141"/>
    </source>
</evidence>
<dbReference type="InterPro" id="IPR008271">
    <property type="entry name" value="Ser/Thr_kinase_AS"/>
</dbReference>
<dbReference type="EC" id="2.7.11.1" evidence="1"/>
<feature type="region of interest" description="Disordered" evidence="10">
    <location>
        <begin position="277"/>
        <end position="351"/>
    </location>
</feature>
<dbReference type="SUPFAM" id="SSF56112">
    <property type="entry name" value="Protein kinase-like (PK-like)"/>
    <property type="match status" value="1"/>
</dbReference>
<evidence type="ECO:0000259" key="12">
    <source>
        <dbReference type="PROSITE" id="PS50011"/>
    </source>
</evidence>
<reference evidence="13 14" key="1">
    <citation type="submission" date="2017-11" db="EMBL/GenBank/DDBJ databases">
        <title>Evolution of Phototrophy in the Chloroflexi Phylum Driven by Horizontal Gene Transfer.</title>
        <authorList>
            <person name="Ward L.M."/>
            <person name="Hemp J."/>
            <person name="Shih P.M."/>
            <person name="Mcglynn S.E."/>
            <person name="Fischer W."/>
        </authorList>
    </citation>
    <scope>NUCLEOTIDE SEQUENCE [LARGE SCALE GENOMIC DNA]</scope>
    <source>
        <strain evidence="13">JP3_13</strain>
    </source>
</reference>
<comment type="caution">
    <text evidence="13">The sequence shown here is derived from an EMBL/GenBank/DDBJ whole genome shotgun (WGS) entry which is preliminary data.</text>
</comment>
<dbReference type="GO" id="GO:0005524">
    <property type="term" value="F:ATP binding"/>
    <property type="evidence" value="ECO:0007669"/>
    <property type="project" value="UniProtKB-UniRule"/>
</dbReference>
<keyword evidence="11" id="KW-1133">Transmembrane helix</keyword>